<evidence type="ECO:0000259" key="1">
    <source>
        <dbReference type="Pfam" id="PF14371"/>
    </source>
</evidence>
<dbReference type="AlphaFoldDB" id="A0AAU9EMC6"/>
<evidence type="ECO:0000313" key="3">
    <source>
        <dbReference type="Proteomes" id="UP001366166"/>
    </source>
</evidence>
<dbReference type="EMBL" id="AP028679">
    <property type="protein sequence ID" value="BEQ14349.1"/>
    <property type="molecule type" value="Genomic_DNA"/>
</dbReference>
<protein>
    <recommendedName>
        <fullName evidence="1">DUF4412 domain-containing protein</fullName>
    </recommendedName>
</protein>
<sequence>MNYVRALWTAILILAWAAPAAAGWLILEKSEGELSSLYYQNNQVRDESGESITIMDLVKGHLILVNTEAKTYWTGPVSDMLKMRDQAMRMMQDQLKEMPPEQRAQAEKAMQEAMGPPNAPAPKVTVKNTGQSRVINGLQAHKYEIWVDGQLLEEQWLAPAIDLTKELDTKKMQKMMSVFAQASGENSYESDPAVQELWSKGYPVRTVQHLNGETLVREVVLAHKETLSDSLFAVPEGYQRVKLMEMFH</sequence>
<dbReference type="Pfam" id="PF14371">
    <property type="entry name" value="DUF4412"/>
    <property type="match status" value="1"/>
</dbReference>
<name>A0AAU9EMC6_9BACT</name>
<feature type="domain" description="DUF4412" evidence="1">
    <location>
        <begin position="120"/>
        <end position="238"/>
    </location>
</feature>
<reference evidence="3" key="1">
    <citation type="journal article" date="2023" name="Arch. Microbiol.">
        <title>Desulfoferula mesophilus gen. nov. sp. nov., a mesophilic sulfate-reducing bacterium isolated from a brackish lake sediment.</title>
        <authorList>
            <person name="Watanabe T."/>
            <person name="Yabe T."/>
            <person name="Tsuji J.M."/>
            <person name="Fukui M."/>
        </authorList>
    </citation>
    <scope>NUCLEOTIDE SEQUENCE [LARGE SCALE GENOMIC DNA]</scope>
    <source>
        <strain evidence="3">12FAK</strain>
    </source>
</reference>
<organism evidence="2 3">
    <name type="scientific">Desulfoferula mesophila</name>
    <dbReference type="NCBI Taxonomy" id="3058419"/>
    <lineage>
        <taxon>Bacteria</taxon>
        <taxon>Pseudomonadati</taxon>
        <taxon>Thermodesulfobacteriota</taxon>
        <taxon>Desulfarculia</taxon>
        <taxon>Desulfarculales</taxon>
        <taxon>Desulfarculaceae</taxon>
        <taxon>Desulfoferula</taxon>
    </lineage>
</organism>
<evidence type="ECO:0000313" key="2">
    <source>
        <dbReference type="EMBL" id="BEQ14349.1"/>
    </source>
</evidence>
<dbReference type="KEGG" id="dmp:FAK_14150"/>
<keyword evidence="3" id="KW-1185">Reference proteome</keyword>
<dbReference type="Proteomes" id="UP001366166">
    <property type="component" value="Chromosome"/>
</dbReference>
<accession>A0AAU9EMC6</accession>
<dbReference type="InterPro" id="IPR025524">
    <property type="entry name" value="DUF4412"/>
</dbReference>
<proteinExistence type="predicted"/>
<gene>
    <name evidence="2" type="ORF">FAK_14150</name>
</gene>
<dbReference type="RefSeq" id="WP_338606064.1">
    <property type="nucleotide sequence ID" value="NZ_AP028679.1"/>
</dbReference>